<evidence type="ECO:0000313" key="4">
    <source>
        <dbReference type="Proteomes" id="UP001174936"/>
    </source>
</evidence>
<feature type="region of interest" description="Disordered" evidence="1">
    <location>
        <begin position="1"/>
        <end position="22"/>
    </location>
</feature>
<dbReference type="EMBL" id="JAULSV010000005">
    <property type="protein sequence ID" value="KAK0643765.1"/>
    <property type="molecule type" value="Genomic_DNA"/>
</dbReference>
<comment type="caution">
    <text evidence="3">The sequence shown here is derived from an EMBL/GenBank/DDBJ whole genome shotgun (WGS) entry which is preliminary data.</text>
</comment>
<dbReference type="InterPro" id="IPR025676">
    <property type="entry name" value="Clr5_dom"/>
</dbReference>
<reference evidence="3" key="1">
    <citation type="submission" date="2023-06" db="EMBL/GenBank/DDBJ databases">
        <title>Genome-scale phylogeny and comparative genomics of the fungal order Sordariales.</title>
        <authorList>
            <consortium name="Lawrence Berkeley National Laboratory"/>
            <person name="Hensen N."/>
            <person name="Bonometti L."/>
            <person name="Westerberg I."/>
            <person name="Brannstrom I.O."/>
            <person name="Guillou S."/>
            <person name="Cros-Aarteil S."/>
            <person name="Calhoun S."/>
            <person name="Haridas S."/>
            <person name="Kuo A."/>
            <person name="Mondo S."/>
            <person name="Pangilinan J."/>
            <person name="Riley R."/>
            <person name="Labutti K."/>
            <person name="Andreopoulos B."/>
            <person name="Lipzen A."/>
            <person name="Chen C."/>
            <person name="Yanf M."/>
            <person name="Daum C."/>
            <person name="Ng V."/>
            <person name="Clum A."/>
            <person name="Steindorff A."/>
            <person name="Ohm R."/>
            <person name="Martin F."/>
            <person name="Silar P."/>
            <person name="Natvig D."/>
            <person name="Lalanne C."/>
            <person name="Gautier V."/>
            <person name="Ament-Velasquez S.L."/>
            <person name="Kruys A."/>
            <person name="Hutchinson M.I."/>
            <person name="Powell A.J."/>
            <person name="Barry K."/>
            <person name="Miller A.N."/>
            <person name="Grigoriev I.V."/>
            <person name="Debuchy R."/>
            <person name="Gladieux P."/>
            <person name="Thoren M.H."/>
            <person name="Johannesson H."/>
        </authorList>
    </citation>
    <scope>NUCLEOTIDE SEQUENCE</scope>
    <source>
        <strain evidence="3">SMH2532-1</strain>
    </source>
</reference>
<feature type="region of interest" description="Disordered" evidence="1">
    <location>
        <begin position="87"/>
        <end position="154"/>
    </location>
</feature>
<feature type="compositionally biased region" description="Polar residues" evidence="1">
    <location>
        <begin position="141"/>
        <end position="153"/>
    </location>
</feature>
<dbReference type="Pfam" id="PF14420">
    <property type="entry name" value="Clr5"/>
    <property type="match status" value="1"/>
</dbReference>
<gene>
    <name evidence="3" type="ORF">B0T16DRAFT_416596</name>
</gene>
<dbReference type="Proteomes" id="UP001174936">
    <property type="component" value="Unassembled WGS sequence"/>
</dbReference>
<organism evidence="3 4">
    <name type="scientific">Cercophora newfieldiana</name>
    <dbReference type="NCBI Taxonomy" id="92897"/>
    <lineage>
        <taxon>Eukaryota</taxon>
        <taxon>Fungi</taxon>
        <taxon>Dikarya</taxon>
        <taxon>Ascomycota</taxon>
        <taxon>Pezizomycotina</taxon>
        <taxon>Sordariomycetes</taxon>
        <taxon>Sordariomycetidae</taxon>
        <taxon>Sordariales</taxon>
        <taxon>Lasiosphaeriaceae</taxon>
        <taxon>Cercophora</taxon>
    </lineage>
</organism>
<evidence type="ECO:0000259" key="2">
    <source>
        <dbReference type="Pfam" id="PF14420"/>
    </source>
</evidence>
<feature type="compositionally biased region" description="Polar residues" evidence="1">
    <location>
        <begin position="185"/>
        <end position="211"/>
    </location>
</feature>
<feature type="region of interest" description="Disordered" evidence="1">
    <location>
        <begin position="731"/>
        <end position="755"/>
    </location>
</feature>
<protein>
    <recommendedName>
        <fullName evidence="2">Clr5 domain-containing protein</fullName>
    </recommendedName>
</protein>
<evidence type="ECO:0000313" key="3">
    <source>
        <dbReference type="EMBL" id="KAK0643765.1"/>
    </source>
</evidence>
<keyword evidence="4" id="KW-1185">Reference proteome</keyword>
<sequence length="770" mass="85900">MDGFQSPRMSRPSGNGSHRFMPVNLWKNNRAPQISNDEWEKHKSEILLAYSTTNSIGDVITYMSENHEFHATKNQFKHRIRKVWKANKPAVDTAGPPPASSRRKHAQGNFGTSSAESSWSEPPPKRHEAEFPGSSLDRSVPTVSGAFQSSSQVAEAETGVLELRSEISWPIEPYSAQGFDPPGTSGDQSSPRLNSIGQLSGTTGCPSSQWQGSFQTLINESSSRSNTAVDTSSASHLSDIDFNATKRGYSESEASRCCEPSWPLKVAHTSALRIWDPNGVREPEPRVRMIEHSRSIHSFDAHDIGDIWLAADFFAAVGLGNDAFELYKLLIQWQRQYPTHLDTSFSHWVNQCLYTAAQPEHMEFVQDAIHRRHRRLQDDHPGKVLFHMLLASLNVRFSNIEEASTHISNASLHASLHASFHAAGDDFWFFSLLDRYLPATRSLDLILYHAVVRLHTGKGDLLSPSPLDFTPMDVPALTSTYEEYILKLQPGPFELDQDDCFTNPCLQGCVKWCARKLMNFNVLARTPDVVACCPDMVSLGWTEATALFFALWKHFVEDTPRYPSSRASPTWITETHARMGISPTLLLMLVCRVIHGGYHNDAHVLANPEAAVFAEVNADVLAVPEAELLLRLQGRAAELAEVTDRELARLFLGQYILHHTLTSDSNRRSQIQRHERARAAACLCSTLGVVFPELDASAEEGEAGPSLGLAPSERWSGSSYENFLETCDRAAEKAKEMKAAPTSQPSQSSRGRFGRLGRFRDIYMRDWSPE</sequence>
<feature type="region of interest" description="Disordered" evidence="1">
    <location>
        <begin position="173"/>
        <end position="211"/>
    </location>
</feature>
<proteinExistence type="predicted"/>
<evidence type="ECO:0000256" key="1">
    <source>
        <dbReference type="SAM" id="MobiDB-lite"/>
    </source>
</evidence>
<accession>A0AA39Y1N1</accession>
<name>A0AA39Y1N1_9PEZI</name>
<feature type="domain" description="Clr5" evidence="2">
    <location>
        <begin position="36"/>
        <end position="88"/>
    </location>
</feature>
<dbReference type="AlphaFoldDB" id="A0AA39Y1N1"/>